<sequence length="150" mass="16924">MRVLAVEAVIVPYSSLTPAPTTRVSRTIAIRDDQTLEQLHEALRLAFGWFDPHLYSFWVGGNFWDRNVPHYTAPFEIEEMGKDALSARTPIREVGLKKGSTLAYVFDFGDEWRLALKVVDTWPATAAAYPMLVDAEGIPPPQYPDLDEDD</sequence>
<dbReference type="AlphaFoldDB" id="A0A7M2YWC4"/>
<protein>
    <submittedName>
        <fullName evidence="2">Plasmid pRiA4b ORF-3-like protein</fullName>
    </submittedName>
</protein>
<evidence type="ECO:0000313" key="3">
    <source>
        <dbReference type="Proteomes" id="UP000254134"/>
    </source>
</evidence>
<dbReference type="Proteomes" id="UP000254134">
    <property type="component" value="Unassembled WGS sequence"/>
</dbReference>
<dbReference type="OrthoDB" id="9816539at2"/>
<dbReference type="Gene3D" id="3.10.290.30">
    <property type="entry name" value="MM3350-like"/>
    <property type="match status" value="1"/>
</dbReference>
<dbReference type="RefSeq" id="WP_114796851.1">
    <property type="nucleotide sequence ID" value="NZ_QQZY01000006.1"/>
</dbReference>
<keyword evidence="3" id="KW-1185">Reference proteome</keyword>
<accession>A0A7M2YWC4</accession>
<evidence type="ECO:0000313" key="2">
    <source>
        <dbReference type="EMBL" id="RDI73879.1"/>
    </source>
</evidence>
<organism evidence="2 3">
    <name type="scientific">Gaiella occulta</name>
    <dbReference type="NCBI Taxonomy" id="1002870"/>
    <lineage>
        <taxon>Bacteria</taxon>
        <taxon>Bacillati</taxon>
        <taxon>Actinomycetota</taxon>
        <taxon>Thermoleophilia</taxon>
        <taxon>Gaiellales</taxon>
        <taxon>Gaiellaceae</taxon>
        <taxon>Gaiella</taxon>
    </lineage>
</organism>
<comment type="caution">
    <text evidence="2">The sequence shown here is derived from an EMBL/GenBank/DDBJ whole genome shotgun (WGS) entry which is preliminary data.</text>
</comment>
<feature type="domain" description="Plasmid pRiA4b Orf3-like" evidence="1">
    <location>
        <begin position="22"/>
        <end position="141"/>
    </location>
</feature>
<reference evidence="2 3" key="1">
    <citation type="submission" date="2018-07" db="EMBL/GenBank/DDBJ databases">
        <title>High-quality-draft genome sequence of Gaiella occulta.</title>
        <authorList>
            <person name="Severino R."/>
            <person name="Froufe H.J.C."/>
            <person name="Rainey F.A."/>
            <person name="Barroso C."/>
            <person name="Albuquerque L."/>
            <person name="Lobo-Da-Cunha A."/>
            <person name="Da Costa M.S."/>
            <person name="Egas C."/>
        </authorList>
    </citation>
    <scope>NUCLEOTIDE SEQUENCE [LARGE SCALE GENOMIC DNA]</scope>
    <source>
        <strain evidence="2 3">F2-233</strain>
    </source>
</reference>
<evidence type="ECO:0000259" key="1">
    <source>
        <dbReference type="Pfam" id="PF07929"/>
    </source>
</evidence>
<dbReference type="InterPro" id="IPR012912">
    <property type="entry name" value="Plasmid_pRiA4b_Orf3-like"/>
</dbReference>
<reference evidence="3" key="2">
    <citation type="journal article" date="2019" name="MicrobiologyOpen">
        <title>High-quality draft genome sequence of Gaiella occulta isolated from a 150 meter deep mineral water borehole and comparison with the genome sequences of other deep-branching lineages of the phylum Actinobacteria.</title>
        <authorList>
            <person name="Severino R."/>
            <person name="Froufe H.J.C."/>
            <person name="Barroso C."/>
            <person name="Albuquerque L."/>
            <person name="Lobo-da-Cunha A."/>
            <person name="da Costa M.S."/>
            <person name="Egas C."/>
        </authorList>
    </citation>
    <scope>NUCLEOTIDE SEQUENCE [LARGE SCALE GENOMIC DNA]</scope>
    <source>
        <strain evidence="3">F2-233</strain>
    </source>
</reference>
<dbReference type="EMBL" id="QQZY01000006">
    <property type="protein sequence ID" value="RDI73879.1"/>
    <property type="molecule type" value="Genomic_DNA"/>
</dbReference>
<dbReference type="InterPro" id="IPR024047">
    <property type="entry name" value="MM3350-like_sf"/>
</dbReference>
<proteinExistence type="predicted"/>
<dbReference type="Pfam" id="PF07929">
    <property type="entry name" value="PRiA4_ORF3"/>
    <property type="match status" value="1"/>
</dbReference>
<dbReference type="SUPFAM" id="SSF159941">
    <property type="entry name" value="MM3350-like"/>
    <property type="match status" value="1"/>
</dbReference>
<name>A0A7M2YWC4_9ACTN</name>
<gene>
    <name evidence="2" type="ORF">Gocc_2443</name>
</gene>